<sequence length="41" mass="4286">MAASSCPNNHFPIFTRKLGTSAPLPMLHADVEAFSASALAL</sequence>
<dbReference type="Proteomes" id="UP000009045">
    <property type="component" value="Chromosome"/>
</dbReference>
<protein>
    <submittedName>
        <fullName evidence="1">Uncharacterized protein</fullName>
    </submittedName>
</protein>
<evidence type="ECO:0000313" key="2">
    <source>
        <dbReference type="Proteomes" id="UP000009045"/>
    </source>
</evidence>
<dbReference type="EMBL" id="CP001830">
    <property type="protein sequence ID" value="AEH77548.1"/>
    <property type="molecule type" value="Genomic_DNA"/>
</dbReference>
<name>F7X7V8_SINMM</name>
<organism evidence="1 2">
    <name type="scientific">Sinorhizobium meliloti (strain SM11)</name>
    <dbReference type="NCBI Taxonomy" id="707241"/>
    <lineage>
        <taxon>Bacteria</taxon>
        <taxon>Pseudomonadati</taxon>
        <taxon>Pseudomonadota</taxon>
        <taxon>Alphaproteobacteria</taxon>
        <taxon>Hyphomicrobiales</taxon>
        <taxon>Rhizobiaceae</taxon>
        <taxon>Sinorhizobium/Ensifer group</taxon>
        <taxon>Sinorhizobium</taxon>
    </lineage>
</organism>
<dbReference type="HOGENOM" id="CLU_3276735_0_0_5"/>
<dbReference type="KEGG" id="smx:SM11_chr0265"/>
<evidence type="ECO:0000313" key="1">
    <source>
        <dbReference type="EMBL" id="AEH77548.1"/>
    </source>
</evidence>
<accession>F7X7V8</accession>
<reference evidence="1 2" key="1">
    <citation type="journal article" date="2011" name="J. Biotechnol.">
        <title>The complete genome sequence of the dominant Sinorhizobium meliloti field isolate SM11 extends the S. meliloti pan-genome.</title>
        <authorList>
            <person name="Schneiker-Bekel S."/>
            <person name="Wibberg D."/>
            <person name="Bekel T."/>
            <person name="Blom J."/>
            <person name="Linke B."/>
            <person name="Neuweger H."/>
            <person name="Stiens M."/>
            <person name="Vorholter F.J."/>
            <person name="Weidner S."/>
            <person name="Goesmann A."/>
            <person name="Puhler A."/>
            <person name="Schluter A."/>
        </authorList>
    </citation>
    <scope>NUCLEOTIDE SEQUENCE [LARGE SCALE GENOMIC DNA]</scope>
    <source>
        <strain evidence="1 2">SM11</strain>
    </source>
</reference>
<proteinExistence type="predicted"/>
<gene>
    <name evidence="1" type="ordered locus">SM11_chr0265</name>
</gene>
<dbReference type="AlphaFoldDB" id="F7X7V8"/>